<protein>
    <submittedName>
        <fullName evidence="2">Uncharacterized protein</fullName>
    </submittedName>
</protein>
<dbReference type="AlphaFoldDB" id="A0A919NA83"/>
<dbReference type="RefSeq" id="WP_203682480.1">
    <property type="nucleotide sequence ID" value="NZ_BOMW01000044.1"/>
</dbReference>
<comment type="caution">
    <text evidence="2">The sequence shown here is derived from an EMBL/GenBank/DDBJ whole genome shotgun (WGS) entry which is preliminary data.</text>
</comment>
<sequence length="86" mass="9613">MTWQTATTGMVSLVLLGIIVTVVIAQLGATWRAKASADAIEGYRRLAEEARTAEQQLLARLGEVKADLEHLRTRSDEVYRMLRDVQ</sequence>
<accession>A0A919NA83</accession>
<evidence type="ECO:0000256" key="1">
    <source>
        <dbReference type="SAM" id="Phobius"/>
    </source>
</evidence>
<reference evidence="2" key="1">
    <citation type="submission" date="2021-01" db="EMBL/GenBank/DDBJ databases">
        <title>Whole genome shotgun sequence of Actinoplanes siamensis NBRC 109076.</title>
        <authorList>
            <person name="Komaki H."/>
            <person name="Tamura T."/>
        </authorList>
    </citation>
    <scope>NUCLEOTIDE SEQUENCE</scope>
    <source>
        <strain evidence="2">NBRC 109076</strain>
    </source>
</reference>
<name>A0A919NA83_9ACTN</name>
<keyword evidence="1" id="KW-1133">Transmembrane helix</keyword>
<dbReference type="EMBL" id="BOMW01000044">
    <property type="protein sequence ID" value="GIF07064.1"/>
    <property type="molecule type" value="Genomic_DNA"/>
</dbReference>
<dbReference type="Proteomes" id="UP000629619">
    <property type="component" value="Unassembled WGS sequence"/>
</dbReference>
<keyword evidence="1" id="KW-0472">Membrane</keyword>
<keyword evidence="1" id="KW-0812">Transmembrane</keyword>
<evidence type="ECO:0000313" key="2">
    <source>
        <dbReference type="EMBL" id="GIF07064.1"/>
    </source>
</evidence>
<keyword evidence="3" id="KW-1185">Reference proteome</keyword>
<organism evidence="2 3">
    <name type="scientific">Actinoplanes siamensis</name>
    <dbReference type="NCBI Taxonomy" id="1223317"/>
    <lineage>
        <taxon>Bacteria</taxon>
        <taxon>Bacillati</taxon>
        <taxon>Actinomycetota</taxon>
        <taxon>Actinomycetes</taxon>
        <taxon>Micromonosporales</taxon>
        <taxon>Micromonosporaceae</taxon>
        <taxon>Actinoplanes</taxon>
    </lineage>
</organism>
<feature type="transmembrane region" description="Helical" evidence="1">
    <location>
        <begin position="6"/>
        <end position="25"/>
    </location>
</feature>
<evidence type="ECO:0000313" key="3">
    <source>
        <dbReference type="Proteomes" id="UP000629619"/>
    </source>
</evidence>
<gene>
    <name evidence="2" type="ORF">Asi03nite_46020</name>
</gene>
<proteinExistence type="predicted"/>